<keyword evidence="3" id="KW-1185">Reference proteome</keyword>
<evidence type="ECO:0000313" key="2">
    <source>
        <dbReference type="EMBL" id="GHO90103.1"/>
    </source>
</evidence>
<evidence type="ECO:0000313" key="3">
    <source>
        <dbReference type="Proteomes" id="UP000597444"/>
    </source>
</evidence>
<name>A0A8J3ICT2_9CHLR</name>
<accession>A0A8J3ICT2</accession>
<comment type="caution">
    <text evidence="2">The sequence shown here is derived from an EMBL/GenBank/DDBJ whole genome shotgun (WGS) entry which is preliminary data.</text>
</comment>
<dbReference type="Proteomes" id="UP000597444">
    <property type="component" value="Unassembled WGS sequence"/>
</dbReference>
<proteinExistence type="predicted"/>
<dbReference type="AlphaFoldDB" id="A0A8J3ICT2"/>
<evidence type="ECO:0000259" key="1">
    <source>
        <dbReference type="Pfam" id="PF13546"/>
    </source>
</evidence>
<reference evidence="2" key="1">
    <citation type="submission" date="2020-10" db="EMBL/GenBank/DDBJ databases">
        <title>Taxonomic study of unclassified bacteria belonging to the class Ktedonobacteria.</title>
        <authorList>
            <person name="Yabe S."/>
            <person name="Wang C.M."/>
            <person name="Zheng Y."/>
            <person name="Sakai Y."/>
            <person name="Cavaletti L."/>
            <person name="Monciardini P."/>
            <person name="Donadio S."/>
        </authorList>
    </citation>
    <scope>NUCLEOTIDE SEQUENCE</scope>
    <source>
        <strain evidence="2">ID150040</strain>
    </source>
</reference>
<feature type="domain" description="Transposase IS701-like DDE" evidence="1">
    <location>
        <begin position="2"/>
        <end position="30"/>
    </location>
</feature>
<dbReference type="InterPro" id="IPR038721">
    <property type="entry name" value="IS701-like_DDE_dom"/>
</dbReference>
<protein>
    <recommendedName>
        <fullName evidence="1">Transposase IS701-like DDE domain-containing protein</fullName>
    </recommendedName>
</protein>
<sequence>MLDETGIPKKGNASVGVAKQYCGAVGKLENWKAGDVADLQQQSGACLSR</sequence>
<organism evidence="2 3">
    <name type="scientific">Reticulibacter mediterranei</name>
    <dbReference type="NCBI Taxonomy" id="2778369"/>
    <lineage>
        <taxon>Bacteria</taxon>
        <taxon>Bacillati</taxon>
        <taxon>Chloroflexota</taxon>
        <taxon>Ktedonobacteria</taxon>
        <taxon>Ktedonobacterales</taxon>
        <taxon>Reticulibacteraceae</taxon>
        <taxon>Reticulibacter</taxon>
    </lineage>
</organism>
<gene>
    <name evidence="2" type="ORF">KSF_001510</name>
</gene>
<dbReference type="Pfam" id="PF13546">
    <property type="entry name" value="DDE_5"/>
    <property type="match status" value="1"/>
</dbReference>
<dbReference type="EMBL" id="BNJK01000001">
    <property type="protein sequence ID" value="GHO90103.1"/>
    <property type="molecule type" value="Genomic_DNA"/>
</dbReference>